<name>A0AAR5PB00_DENPD</name>
<proteinExistence type="predicted"/>
<dbReference type="Proteomes" id="UP000019118">
    <property type="component" value="Unassembled WGS sequence"/>
</dbReference>
<feature type="region of interest" description="Disordered" evidence="1">
    <location>
        <begin position="64"/>
        <end position="83"/>
    </location>
</feature>
<dbReference type="AlphaFoldDB" id="A0AAR5PB00"/>
<reference evidence="3" key="1">
    <citation type="journal article" date="2013" name="Genome Biol.">
        <title>Draft genome of the mountain pine beetle, Dendroctonus ponderosae Hopkins, a major forest pest.</title>
        <authorList>
            <person name="Keeling C.I."/>
            <person name="Yuen M.M."/>
            <person name="Liao N.Y."/>
            <person name="Docking T.R."/>
            <person name="Chan S.K."/>
            <person name="Taylor G.A."/>
            <person name="Palmquist D.L."/>
            <person name="Jackman S.D."/>
            <person name="Nguyen A."/>
            <person name="Li M."/>
            <person name="Henderson H."/>
            <person name="Janes J.K."/>
            <person name="Zhao Y."/>
            <person name="Pandoh P."/>
            <person name="Moore R."/>
            <person name="Sperling F.A."/>
            <person name="Huber D.P."/>
            <person name="Birol I."/>
            <person name="Jones S.J."/>
            <person name="Bohlmann J."/>
        </authorList>
    </citation>
    <scope>NUCLEOTIDE SEQUENCE</scope>
</reference>
<evidence type="ECO:0000313" key="3">
    <source>
        <dbReference type="Proteomes" id="UP000019118"/>
    </source>
</evidence>
<dbReference type="EnsemblMetazoa" id="XM_019902302.1">
    <property type="protein sequence ID" value="XP_019757861.1"/>
    <property type="gene ID" value="LOC109536189"/>
</dbReference>
<dbReference type="GeneID" id="109536189"/>
<evidence type="ECO:0000256" key="1">
    <source>
        <dbReference type="SAM" id="MobiDB-lite"/>
    </source>
</evidence>
<evidence type="ECO:0000313" key="2">
    <source>
        <dbReference type="EnsemblMetazoa" id="XP_019757861.1"/>
    </source>
</evidence>
<accession>A0AAR5PB00</accession>
<sequence>MPKPLDSRSKELVANLIRYFEQERDNQGPFLPLAAVRERVAAALCLSKTTVSAISTRVKSNEVLTSPKRKRSRTKSITNPDLLDSNGIRNTICELYGKQEEQEDQNDEWCCLENDEDFHILYRTNFVYFLL</sequence>
<organism evidence="2 3">
    <name type="scientific">Dendroctonus ponderosae</name>
    <name type="common">Mountain pine beetle</name>
    <dbReference type="NCBI Taxonomy" id="77166"/>
    <lineage>
        <taxon>Eukaryota</taxon>
        <taxon>Metazoa</taxon>
        <taxon>Ecdysozoa</taxon>
        <taxon>Arthropoda</taxon>
        <taxon>Hexapoda</taxon>
        <taxon>Insecta</taxon>
        <taxon>Pterygota</taxon>
        <taxon>Neoptera</taxon>
        <taxon>Endopterygota</taxon>
        <taxon>Coleoptera</taxon>
        <taxon>Polyphaga</taxon>
        <taxon>Cucujiformia</taxon>
        <taxon>Curculionidae</taxon>
        <taxon>Scolytinae</taxon>
        <taxon>Dendroctonus</taxon>
    </lineage>
</organism>
<keyword evidence="3" id="KW-1185">Reference proteome</keyword>
<reference evidence="2" key="2">
    <citation type="submission" date="2024-08" db="UniProtKB">
        <authorList>
            <consortium name="EnsemblMetazoa"/>
        </authorList>
    </citation>
    <scope>IDENTIFICATION</scope>
</reference>
<protein>
    <submittedName>
        <fullName evidence="2">Uncharacterized protein</fullName>
    </submittedName>
</protein>